<name>A0A0F8WDX7_9ZZZZ</name>
<sequence>MNILFLDGEEVRHKTLENIPKNGKLISCYTAEKAIELLTKKNFGIVCLDHDLGPASGLTGMDVVDFLCKKELSYRPSLIIIHSFNTSAVYRMDTALDGAGYQVMVIPFTRDLFRGITIDEGTITDKGV</sequence>
<evidence type="ECO:0000259" key="1">
    <source>
        <dbReference type="Pfam" id="PF20274"/>
    </source>
</evidence>
<reference evidence="2" key="1">
    <citation type="journal article" date="2015" name="Nature">
        <title>Complex archaea that bridge the gap between prokaryotes and eukaryotes.</title>
        <authorList>
            <person name="Spang A."/>
            <person name="Saw J.H."/>
            <person name="Jorgensen S.L."/>
            <person name="Zaremba-Niedzwiedzka K."/>
            <person name="Martijn J."/>
            <person name="Lind A.E."/>
            <person name="van Eijk R."/>
            <person name="Schleper C."/>
            <person name="Guy L."/>
            <person name="Ettema T.J."/>
        </authorList>
    </citation>
    <scope>NUCLEOTIDE SEQUENCE</scope>
</reference>
<feature type="domain" description="Cyclic-phosphate processing Receiver" evidence="1">
    <location>
        <begin position="4"/>
        <end position="97"/>
    </location>
</feature>
<dbReference type="InterPro" id="IPR046909">
    <property type="entry name" value="cREC_REC"/>
</dbReference>
<proteinExistence type="predicted"/>
<dbReference type="EMBL" id="LAZR01065682">
    <property type="protein sequence ID" value="KKK55047.1"/>
    <property type="molecule type" value="Genomic_DNA"/>
</dbReference>
<organism evidence="2">
    <name type="scientific">marine sediment metagenome</name>
    <dbReference type="NCBI Taxonomy" id="412755"/>
    <lineage>
        <taxon>unclassified sequences</taxon>
        <taxon>metagenomes</taxon>
        <taxon>ecological metagenomes</taxon>
    </lineage>
</organism>
<evidence type="ECO:0000313" key="2">
    <source>
        <dbReference type="EMBL" id="KKK55047.1"/>
    </source>
</evidence>
<accession>A0A0F8WDX7</accession>
<dbReference type="Pfam" id="PF20274">
    <property type="entry name" value="cREC_REC"/>
    <property type="match status" value="1"/>
</dbReference>
<gene>
    <name evidence="2" type="ORF">LCGC14_3078510</name>
</gene>
<protein>
    <recommendedName>
        <fullName evidence="1">Cyclic-phosphate processing Receiver domain-containing protein</fullName>
    </recommendedName>
</protein>
<dbReference type="AlphaFoldDB" id="A0A0F8WDX7"/>
<comment type="caution">
    <text evidence="2">The sequence shown here is derived from an EMBL/GenBank/DDBJ whole genome shotgun (WGS) entry which is preliminary data.</text>
</comment>